<feature type="region of interest" description="Disordered" evidence="7">
    <location>
        <begin position="199"/>
        <end position="223"/>
    </location>
</feature>
<protein>
    <submittedName>
        <fullName evidence="8">WD40-repeat-containing domain protein</fullName>
    </submittedName>
</protein>
<evidence type="ECO:0000256" key="3">
    <source>
        <dbReference type="ARBA" id="ARBA00022737"/>
    </source>
</evidence>
<keyword evidence="3" id="KW-0677">Repeat</keyword>
<evidence type="ECO:0000313" key="9">
    <source>
        <dbReference type="Proteomes" id="UP000772434"/>
    </source>
</evidence>
<keyword evidence="5" id="KW-0804">Transcription</keyword>
<dbReference type="InterPro" id="IPR036322">
    <property type="entry name" value="WD40_repeat_dom_sf"/>
</dbReference>
<gene>
    <name evidence="8" type="ORF">BDP27DRAFT_1442903</name>
</gene>
<evidence type="ECO:0000256" key="2">
    <source>
        <dbReference type="ARBA" id="ARBA00022574"/>
    </source>
</evidence>
<evidence type="ECO:0000256" key="4">
    <source>
        <dbReference type="ARBA" id="ARBA00023015"/>
    </source>
</evidence>
<feature type="repeat" description="WD" evidence="6">
    <location>
        <begin position="247"/>
        <end position="280"/>
    </location>
</feature>
<evidence type="ECO:0000256" key="7">
    <source>
        <dbReference type="SAM" id="MobiDB-lite"/>
    </source>
</evidence>
<name>A0A9P5Q696_9AGAR</name>
<dbReference type="InterPro" id="IPR001680">
    <property type="entry name" value="WD40_rpt"/>
</dbReference>
<dbReference type="SMART" id="SM00320">
    <property type="entry name" value="WD40"/>
    <property type="match status" value="2"/>
</dbReference>
<sequence>MSDSQPWFENLRKPHPFIHQTRIDLPQKDRIVNIAPFPEAWTSSTSYSSIWSSVNLFDVELGERLVTETVDAVEWNTMINKFKTALAVAGEQNIYIIWPFSSTRPIQIVLPEVSKPKHRLQPKAKANIAWALSPDKPYRPLLIFTWDRQIYILDAYTGLVEGCLRGHGGEITSIVVHPSAANMFCTTSRDLTSRIYDLTRPPNQKPNNPHQPPLKTPSLAGPAHGLDVADEGTGIGRCVLVLRGNRSGGHKGEVLGAAFHSALPVIATCGMDRTVKIWHIPHFSKRTEQRLLQEDKPLFSSTMIHKARILSVSWLTGDILLTHSASSKVSPASVRATSLESDLDSPEDEPGTCTLWKWLSSSRFFPPGWNEDIYNRQQRLRGFGSNHASNCLLMIISTFIQQFSSASFRILANYHFPAQPSQYTIHVLSGCTRGPFLLFLYSGSRFLTLVNVSLFKPCPPQPRWWPENGKMDPVMKKHMSEEDGQLRGWNIELDDQDSGRLETCAMLAGGRLIIAGGTEGSLWFWVDKS</sequence>
<dbReference type="Gene3D" id="2.130.10.10">
    <property type="entry name" value="YVTN repeat-like/Quinoprotein amine dehydrogenase"/>
    <property type="match status" value="1"/>
</dbReference>
<dbReference type="PROSITE" id="PS50294">
    <property type="entry name" value="WD_REPEATS_REGION"/>
    <property type="match status" value="1"/>
</dbReference>
<dbReference type="OrthoDB" id="7318948at2759"/>
<keyword evidence="2 6" id="KW-0853">WD repeat</keyword>
<dbReference type="PANTHER" id="PTHR10253">
    <property type="entry name" value="POLYCOMB PROTEIN"/>
    <property type="match status" value="1"/>
</dbReference>
<dbReference type="PROSITE" id="PS50082">
    <property type="entry name" value="WD_REPEATS_2"/>
    <property type="match status" value="1"/>
</dbReference>
<dbReference type="AlphaFoldDB" id="A0A9P5Q696"/>
<comment type="caution">
    <text evidence="8">The sequence shown here is derived from an EMBL/GenBank/DDBJ whole genome shotgun (WGS) entry which is preliminary data.</text>
</comment>
<accession>A0A9P5Q696</accession>
<dbReference type="InterPro" id="IPR015943">
    <property type="entry name" value="WD40/YVTN_repeat-like_dom_sf"/>
</dbReference>
<dbReference type="SUPFAM" id="SSF50978">
    <property type="entry name" value="WD40 repeat-like"/>
    <property type="match status" value="1"/>
</dbReference>
<proteinExistence type="inferred from homology"/>
<evidence type="ECO:0000256" key="1">
    <source>
        <dbReference type="ARBA" id="ARBA00008075"/>
    </source>
</evidence>
<evidence type="ECO:0000256" key="6">
    <source>
        <dbReference type="PROSITE-ProRule" id="PRU00221"/>
    </source>
</evidence>
<dbReference type="Pfam" id="PF00400">
    <property type="entry name" value="WD40"/>
    <property type="match status" value="2"/>
</dbReference>
<organism evidence="8 9">
    <name type="scientific">Rhodocollybia butyracea</name>
    <dbReference type="NCBI Taxonomy" id="206335"/>
    <lineage>
        <taxon>Eukaryota</taxon>
        <taxon>Fungi</taxon>
        <taxon>Dikarya</taxon>
        <taxon>Basidiomycota</taxon>
        <taxon>Agaricomycotina</taxon>
        <taxon>Agaricomycetes</taxon>
        <taxon>Agaricomycetidae</taxon>
        <taxon>Agaricales</taxon>
        <taxon>Marasmiineae</taxon>
        <taxon>Omphalotaceae</taxon>
        <taxon>Rhodocollybia</taxon>
    </lineage>
</organism>
<dbReference type="Proteomes" id="UP000772434">
    <property type="component" value="Unassembled WGS sequence"/>
</dbReference>
<reference evidence="8" key="1">
    <citation type="submission" date="2020-11" db="EMBL/GenBank/DDBJ databases">
        <authorList>
            <consortium name="DOE Joint Genome Institute"/>
            <person name="Ahrendt S."/>
            <person name="Riley R."/>
            <person name="Andreopoulos W."/>
            <person name="Labutti K."/>
            <person name="Pangilinan J."/>
            <person name="Ruiz-Duenas F.J."/>
            <person name="Barrasa J.M."/>
            <person name="Sanchez-Garcia M."/>
            <person name="Camarero S."/>
            <person name="Miyauchi S."/>
            <person name="Serrano A."/>
            <person name="Linde D."/>
            <person name="Babiker R."/>
            <person name="Drula E."/>
            <person name="Ayuso-Fernandez I."/>
            <person name="Pacheco R."/>
            <person name="Padilla G."/>
            <person name="Ferreira P."/>
            <person name="Barriuso J."/>
            <person name="Kellner H."/>
            <person name="Castanera R."/>
            <person name="Alfaro M."/>
            <person name="Ramirez L."/>
            <person name="Pisabarro A.G."/>
            <person name="Kuo A."/>
            <person name="Tritt A."/>
            <person name="Lipzen A."/>
            <person name="He G."/>
            <person name="Yan M."/>
            <person name="Ng V."/>
            <person name="Cullen D."/>
            <person name="Martin F."/>
            <person name="Rosso M.-N."/>
            <person name="Henrissat B."/>
            <person name="Hibbett D."/>
            <person name="Martinez A.T."/>
            <person name="Grigoriev I.V."/>
        </authorList>
    </citation>
    <scope>NUCLEOTIDE SEQUENCE</scope>
    <source>
        <strain evidence="8">AH 40177</strain>
    </source>
</reference>
<keyword evidence="4" id="KW-0805">Transcription regulation</keyword>
<dbReference type="EMBL" id="JADNRY010000007">
    <property type="protein sequence ID" value="KAF9076223.1"/>
    <property type="molecule type" value="Genomic_DNA"/>
</dbReference>
<comment type="similarity">
    <text evidence="1">Belongs to the WD repeat ESC family.</text>
</comment>
<evidence type="ECO:0000256" key="5">
    <source>
        <dbReference type="ARBA" id="ARBA00023163"/>
    </source>
</evidence>
<dbReference type="InterPro" id="IPR051243">
    <property type="entry name" value="PcG_WD-repeat"/>
</dbReference>
<evidence type="ECO:0000313" key="8">
    <source>
        <dbReference type="EMBL" id="KAF9076223.1"/>
    </source>
</evidence>
<keyword evidence="9" id="KW-1185">Reference proteome</keyword>